<proteinExistence type="predicted"/>
<evidence type="ECO:0000313" key="1">
    <source>
        <dbReference type="EMBL" id="MFD2163172.1"/>
    </source>
</evidence>
<name>A0ABW4ZMU8_9SPHI</name>
<reference evidence="2" key="1">
    <citation type="journal article" date="2019" name="Int. J. Syst. Evol. Microbiol.">
        <title>The Global Catalogue of Microorganisms (GCM) 10K type strain sequencing project: providing services to taxonomists for standard genome sequencing and annotation.</title>
        <authorList>
            <consortium name="The Broad Institute Genomics Platform"/>
            <consortium name="The Broad Institute Genome Sequencing Center for Infectious Disease"/>
            <person name="Wu L."/>
            <person name="Ma J."/>
        </authorList>
    </citation>
    <scope>NUCLEOTIDE SEQUENCE [LARGE SCALE GENOMIC DNA]</scope>
    <source>
        <strain evidence="2">KCTC 42217</strain>
    </source>
</reference>
<accession>A0ABW4ZMU8</accession>
<dbReference type="RefSeq" id="WP_255901301.1">
    <property type="nucleotide sequence ID" value="NZ_JAFMZO010000002.1"/>
</dbReference>
<evidence type="ECO:0000313" key="2">
    <source>
        <dbReference type="Proteomes" id="UP001597387"/>
    </source>
</evidence>
<gene>
    <name evidence="1" type="ORF">ACFSJU_12270</name>
</gene>
<keyword evidence="2" id="KW-1185">Reference proteome</keyword>
<organism evidence="1 2">
    <name type="scientific">Paradesertivirga mongoliensis</name>
    <dbReference type="NCBI Taxonomy" id="2100740"/>
    <lineage>
        <taxon>Bacteria</taxon>
        <taxon>Pseudomonadati</taxon>
        <taxon>Bacteroidota</taxon>
        <taxon>Sphingobacteriia</taxon>
        <taxon>Sphingobacteriales</taxon>
        <taxon>Sphingobacteriaceae</taxon>
        <taxon>Paradesertivirga</taxon>
    </lineage>
</organism>
<protein>
    <submittedName>
        <fullName evidence="1">Uncharacterized protein</fullName>
    </submittedName>
</protein>
<sequence>MPKEIQEKIESLENSVTQKQLAFQEIDNKLFGSDNSDDPSLLKDYVKVKKELDSAVESHILFFKSITSSDQKN</sequence>
<comment type="caution">
    <text evidence="1">The sequence shown here is derived from an EMBL/GenBank/DDBJ whole genome shotgun (WGS) entry which is preliminary data.</text>
</comment>
<dbReference type="EMBL" id="JBHUHZ010000002">
    <property type="protein sequence ID" value="MFD2163172.1"/>
    <property type="molecule type" value="Genomic_DNA"/>
</dbReference>
<dbReference type="Proteomes" id="UP001597387">
    <property type="component" value="Unassembled WGS sequence"/>
</dbReference>